<protein>
    <submittedName>
        <fullName evidence="1">Uncharacterized protein</fullName>
    </submittedName>
</protein>
<sequence>MHAPARTLEGMNKEFAKPMLGREHYEVTVSNQSTHALVLTSKSVSGSFDEAPDEGHVLRPRESDTFRVTSVHFLGVSGFPRESSTAVVRYQMADAPVTFTATGGPAGSHASSGTLEGPGCEHYDCTIGSSCNGNALIMPETAMDHHMMGM</sequence>
<evidence type="ECO:0000313" key="2">
    <source>
        <dbReference type="Proteomes" id="UP001500063"/>
    </source>
</evidence>
<organism evidence="1 2">
    <name type="scientific">Streptomyces blastmyceticus</name>
    <dbReference type="NCBI Taxonomy" id="68180"/>
    <lineage>
        <taxon>Bacteria</taxon>
        <taxon>Bacillati</taxon>
        <taxon>Actinomycetota</taxon>
        <taxon>Actinomycetes</taxon>
        <taxon>Kitasatosporales</taxon>
        <taxon>Streptomycetaceae</taxon>
        <taxon>Streptomyces</taxon>
    </lineage>
</organism>
<evidence type="ECO:0000313" key="1">
    <source>
        <dbReference type="EMBL" id="GAA0353943.1"/>
    </source>
</evidence>
<proteinExistence type="predicted"/>
<keyword evidence="2" id="KW-1185">Reference proteome</keyword>
<dbReference type="Proteomes" id="UP001500063">
    <property type="component" value="Unassembled WGS sequence"/>
</dbReference>
<reference evidence="1 2" key="1">
    <citation type="journal article" date="2019" name="Int. J. Syst. Evol. Microbiol.">
        <title>The Global Catalogue of Microorganisms (GCM) 10K type strain sequencing project: providing services to taxonomists for standard genome sequencing and annotation.</title>
        <authorList>
            <consortium name="The Broad Institute Genomics Platform"/>
            <consortium name="The Broad Institute Genome Sequencing Center for Infectious Disease"/>
            <person name="Wu L."/>
            <person name="Ma J."/>
        </authorList>
    </citation>
    <scope>NUCLEOTIDE SEQUENCE [LARGE SCALE GENOMIC DNA]</scope>
    <source>
        <strain evidence="1 2">JCM 4565</strain>
    </source>
</reference>
<gene>
    <name evidence="1" type="ORF">GCM10010319_33900</name>
</gene>
<dbReference type="EMBL" id="BAAABW010000017">
    <property type="protein sequence ID" value="GAA0353943.1"/>
    <property type="molecule type" value="Genomic_DNA"/>
</dbReference>
<comment type="caution">
    <text evidence="1">The sequence shown here is derived from an EMBL/GenBank/DDBJ whole genome shotgun (WGS) entry which is preliminary data.</text>
</comment>
<name>A0ABN0X453_9ACTN</name>
<accession>A0ABN0X453</accession>